<evidence type="ECO:0000313" key="9">
    <source>
        <dbReference type="Proteomes" id="UP001501627"/>
    </source>
</evidence>
<evidence type="ECO:0000256" key="6">
    <source>
        <dbReference type="PROSITE-ProRule" id="PRU00433"/>
    </source>
</evidence>
<dbReference type="EMBL" id="BAABBP010000001">
    <property type="protein sequence ID" value="GAA3980359.1"/>
    <property type="molecule type" value="Genomic_DNA"/>
</dbReference>
<dbReference type="InterPro" id="IPR036909">
    <property type="entry name" value="Cyt_c-like_dom_sf"/>
</dbReference>
<keyword evidence="5 6" id="KW-0408">Iron</keyword>
<organism evidence="8 9">
    <name type="scientific">Comamonas faecalis</name>
    <dbReference type="NCBI Taxonomy" id="1387849"/>
    <lineage>
        <taxon>Bacteria</taxon>
        <taxon>Pseudomonadati</taxon>
        <taxon>Pseudomonadota</taxon>
        <taxon>Betaproteobacteria</taxon>
        <taxon>Burkholderiales</taxon>
        <taxon>Comamonadaceae</taxon>
        <taxon>Comamonas</taxon>
    </lineage>
</organism>
<evidence type="ECO:0000259" key="7">
    <source>
        <dbReference type="PROSITE" id="PS51007"/>
    </source>
</evidence>
<protein>
    <recommendedName>
        <fullName evidence="7">Cytochrome c domain-containing protein</fullName>
    </recommendedName>
</protein>
<keyword evidence="1" id="KW-0813">Transport</keyword>
<accession>A0ABP7QD62</accession>
<dbReference type="PROSITE" id="PS51007">
    <property type="entry name" value="CYTC"/>
    <property type="match status" value="1"/>
</dbReference>
<keyword evidence="4" id="KW-0249">Electron transport</keyword>
<evidence type="ECO:0000313" key="8">
    <source>
        <dbReference type="EMBL" id="GAA3980359.1"/>
    </source>
</evidence>
<keyword evidence="3 6" id="KW-0479">Metal-binding</keyword>
<dbReference type="InterPro" id="IPR009056">
    <property type="entry name" value="Cyt_c-like_dom"/>
</dbReference>
<evidence type="ECO:0000256" key="4">
    <source>
        <dbReference type="ARBA" id="ARBA00022982"/>
    </source>
</evidence>
<dbReference type="InterPro" id="IPR008168">
    <property type="entry name" value="Cyt_C_IC"/>
</dbReference>
<evidence type="ECO:0000256" key="2">
    <source>
        <dbReference type="ARBA" id="ARBA00022617"/>
    </source>
</evidence>
<proteinExistence type="predicted"/>
<evidence type="ECO:0000256" key="5">
    <source>
        <dbReference type="ARBA" id="ARBA00023004"/>
    </source>
</evidence>
<dbReference type="Proteomes" id="UP001501627">
    <property type="component" value="Unassembled WGS sequence"/>
</dbReference>
<name>A0ABP7QD62_9BURK</name>
<dbReference type="SUPFAM" id="SSF46626">
    <property type="entry name" value="Cytochrome c"/>
    <property type="match status" value="1"/>
</dbReference>
<dbReference type="Pfam" id="PF13442">
    <property type="entry name" value="Cytochrome_CBB3"/>
    <property type="match status" value="1"/>
</dbReference>
<keyword evidence="9" id="KW-1185">Reference proteome</keyword>
<evidence type="ECO:0000256" key="3">
    <source>
        <dbReference type="ARBA" id="ARBA00022723"/>
    </source>
</evidence>
<feature type="domain" description="Cytochrome c" evidence="7">
    <location>
        <begin position="24"/>
        <end position="104"/>
    </location>
</feature>
<reference evidence="9" key="1">
    <citation type="journal article" date="2019" name="Int. J. Syst. Evol. Microbiol.">
        <title>The Global Catalogue of Microorganisms (GCM) 10K type strain sequencing project: providing services to taxonomists for standard genome sequencing and annotation.</title>
        <authorList>
            <consortium name="The Broad Institute Genomics Platform"/>
            <consortium name="The Broad Institute Genome Sequencing Center for Infectious Disease"/>
            <person name="Wu L."/>
            <person name="Ma J."/>
        </authorList>
    </citation>
    <scope>NUCLEOTIDE SEQUENCE [LARGE SCALE GENOMIC DNA]</scope>
    <source>
        <strain evidence="9">JCM 17561</strain>
    </source>
</reference>
<comment type="caution">
    <text evidence="8">The sequence shown here is derived from an EMBL/GenBank/DDBJ whole genome shotgun (WGS) entry which is preliminary data.</text>
</comment>
<keyword evidence="2 6" id="KW-0349">Heme</keyword>
<evidence type="ECO:0000256" key="1">
    <source>
        <dbReference type="ARBA" id="ARBA00022448"/>
    </source>
</evidence>
<gene>
    <name evidence="8" type="ORF">GCM10022279_00030</name>
</gene>
<sequence>MAAAALACAAWAAQAQQSAVPDAAQIDLGRKVFTQQASPACAVCHTLRDAQADGSIGPDLNELQPGSDQVRAVLRDGSGAMPSFEGQLTPEQLEAVIAYVVWASRAP</sequence>
<dbReference type="Gene3D" id="1.10.760.10">
    <property type="entry name" value="Cytochrome c-like domain"/>
    <property type="match status" value="1"/>
</dbReference>
<dbReference type="PRINTS" id="PR00605">
    <property type="entry name" value="CYTCHROMECIC"/>
</dbReference>